<feature type="non-terminal residue" evidence="2">
    <location>
        <position position="1"/>
    </location>
</feature>
<dbReference type="InterPro" id="IPR012942">
    <property type="entry name" value="SRR1-like"/>
</dbReference>
<reference evidence="2" key="1">
    <citation type="journal article" date="2020" name="Stud. Mycol.">
        <title>101 Dothideomycetes genomes: a test case for predicting lifestyles and emergence of pathogens.</title>
        <authorList>
            <person name="Haridas S."/>
            <person name="Albert R."/>
            <person name="Binder M."/>
            <person name="Bloem J."/>
            <person name="Labutti K."/>
            <person name="Salamov A."/>
            <person name="Andreopoulos B."/>
            <person name="Baker S."/>
            <person name="Barry K."/>
            <person name="Bills G."/>
            <person name="Bluhm B."/>
            <person name="Cannon C."/>
            <person name="Castanera R."/>
            <person name="Culley D."/>
            <person name="Daum C."/>
            <person name="Ezra D."/>
            <person name="Gonzalez J."/>
            <person name="Henrissat B."/>
            <person name="Kuo A."/>
            <person name="Liang C."/>
            <person name="Lipzen A."/>
            <person name="Lutzoni F."/>
            <person name="Magnuson J."/>
            <person name="Mondo S."/>
            <person name="Nolan M."/>
            <person name="Ohm R."/>
            <person name="Pangilinan J."/>
            <person name="Park H.-J."/>
            <person name="Ramirez L."/>
            <person name="Alfaro M."/>
            <person name="Sun H."/>
            <person name="Tritt A."/>
            <person name="Yoshinaga Y."/>
            <person name="Zwiers L.-H."/>
            <person name="Turgeon B."/>
            <person name="Goodwin S."/>
            <person name="Spatafora J."/>
            <person name="Crous P."/>
            <person name="Grigoriev I."/>
        </authorList>
    </citation>
    <scope>NUCLEOTIDE SEQUENCE</scope>
    <source>
        <strain evidence="2">CBS 121410</strain>
    </source>
</reference>
<dbReference type="PANTHER" id="PTHR42080">
    <property type="entry name" value="SRR1 DOMAIN-CONTAINING PROTEIN"/>
    <property type="match status" value="1"/>
</dbReference>
<gene>
    <name evidence="2" type="ORF">K490DRAFT_10824</name>
</gene>
<evidence type="ECO:0000259" key="1">
    <source>
        <dbReference type="Pfam" id="PF07985"/>
    </source>
</evidence>
<evidence type="ECO:0000313" key="3">
    <source>
        <dbReference type="Proteomes" id="UP000799776"/>
    </source>
</evidence>
<protein>
    <recommendedName>
        <fullName evidence="1">SRR1-like domain-containing protein</fullName>
    </recommendedName>
</protein>
<keyword evidence="3" id="KW-1185">Reference proteome</keyword>
<name>A0A9P4HRX0_9PEZI</name>
<dbReference type="Pfam" id="PF07985">
    <property type="entry name" value="SRR1"/>
    <property type="match status" value="1"/>
</dbReference>
<dbReference type="OrthoDB" id="5318346at2759"/>
<feature type="non-terminal residue" evidence="2">
    <location>
        <position position="169"/>
    </location>
</feature>
<evidence type="ECO:0000313" key="2">
    <source>
        <dbReference type="EMBL" id="KAF2084859.1"/>
    </source>
</evidence>
<proteinExistence type="predicted"/>
<feature type="domain" description="SRR1-like" evidence="1">
    <location>
        <begin position="42"/>
        <end position="169"/>
    </location>
</feature>
<dbReference type="Proteomes" id="UP000799776">
    <property type="component" value="Unassembled WGS sequence"/>
</dbReference>
<dbReference type="EMBL" id="ML978736">
    <property type="protein sequence ID" value="KAF2084859.1"/>
    <property type="molecule type" value="Genomic_DNA"/>
</dbReference>
<comment type="caution">
    <text evidence="2">The sequence shown here is derived from an EMBL/GenBank/DDBJ whole genome shotgun (WGS) entry which is preliminary data.</text>
</comment>
<sequence>PAQSAPHMDTAKLLQVYEKSRRRWRETMMVSQLEGIMREAMEEGSGAESVDKAHVAGLGSLSCGGENGWRSMWQLVMFLDVITEEKKNRTIKMYAQDPAFNDIDEAFLAKLGIETSDIDIPPSATPAASAHLITPSTFFFAPCMPWALLWPQYLHNKDREPALFIGNDV</sequence>
<organism evidence="2 3">
    <name type="scientific">Saccharata proteae CBS 121410</name>
    <dbReference type="NCBI Taxonomy" id="1314787"/>
    <lineage>
        <taxon>Eukaryota</taxon>
        <taxon>Fungi</taxon>
        <taxon>Dikarya</taxon>
        <taxon>Ascomycota</taxon>
        <taxon>Pezizomycotina</taxon>
        <taxon>Dothideomycetes</taxon>
        <taxon>Dothideomycetes incertae sedis</taxon>
        <taxon>Botryosphaeriales</taxon>
        <taxon>Saccharataceae</taxon>
        <taxon>Saccharata</taxon>
    </lineage>
</organism>
<accession>A0A9P4HRX0</accession>
<dbReference type="PANTHER" id="PTHR42080:SF1">
    <property type="entry name" value="SRR1-LIKE DOMAIN-CONTAINING PROTEIN"/>
    <property type="match status" value="1"/>
</dbReference>
<dbReference type="AlphaFoldDB" id="A0A9P4HRX0"/>